<dbReference type="OrthoDB" id="1470350at2759"/>
<dbReference type="GO" id="GO:0020037">
    <property type="term" value="F:heme binding"/>
    <property type="evidence" value="ECO:0007669"/>
    <property type="project" value="InterPro"/>
</dbReference>
<organism evidence="1 2">
    <name type="scientific">Sparassis crispa</name>
    <dbReference type="NCBI Taxonomy" id="139825"/>
    <lineage>
        <taxon>Eukaryota</taxon>
        <taxon>Fungi</taxon>
        <taxon>Dikarya</taxon>
        <taxon>Basidiomycota</taxon>
        <taxon>Agaricomycotina</taxon>
        <taxon>Agaricomycetes</taxon>
        <taxon>Polyporales</taxon>
        <taxon>Sparassidaceae</taxon>
        <taxon>Sparassis</taxon>
    </lineage>
</organism>
<keyword evidence="2" id="KW-1185">Reference proteome</keyword>
<dbReference type="Gene3D" id="1.10.630.10">
    <property type="entry name" value="Cytochrome P450"/>
    <property type="match status" value="1"/>
</dbReference>
<dbReference type="GeneID" id="38782887"/>
<accession>A0A401GUV6</accession>
<reference evidence="1 2" key="1">
    <citation type="journal article" date="2018" name="Sci. Rep.">
        <title>Genome sequence of the cauliflower mushroom Sparassis crispa (Hanabiratake) and its association with beneficial usage.</title>
        <authorList>
            <person name="Kiyama R."/>
            <person name="Furutani Y."/>
            <person name="Kawaguchi K."/>
            <person name="Nakanishi T."/>
        </authorList>
    </citation>
    <scope>NUCLEOTIDE SEQUENCE [LARGE SCALE GENOMIC DNA]</scope>
</reference>
<dbReference type="GO" id="GO:0016705">
    <property type="term" value="F:oxidoreductase activity, acting on paired donors, with incorporation or reduction of molecular oxygen"/>
    <property type="evidence" value="ECO:0007669"/>
    <property type="project" value="InterPro"/>
</dbReference>
<evidence type="ECO:0000313" key="2">
    <source>
        <dbReference type="Proteomes" id="UP000287166"/>
    </source>
</evidence>
<dbReference type="GO" id="GO:0005506">
    <property type="term" value="F:iron ion binding"/>
    <property type="evidence" value="ECO:0007669"/>
    <property type="project" value="InterPro"/>
</dbReference>
<dbReference type="Proteomes" id="UP000287166">
    <property type="component" value="Unassembled WGS sequence"/>
</dbReference>
<name>A0A401GUV6_9APHY</name>
<dbReference type="InterPro" id="IPR036396">
    <property type="entry name" value="Cyt_P450_sf"/>
</dbReference>
<dbReference type="EMBL" id="BFAD01000008">
    <property type="protein sequence ID" value="GBE85970.1"/>
    <property type="molecule type" value="Genomic_DNA"/>
</dbReference>
<protein>
    <submittedName>
        <fullName evidence="1">Uncharacterized protein</fullName>
    </submittedName>
</protein>
<dbReference type="InParanoid" id="A0A401GUV6"/>
<dbReference type="AlphaFoldDB" id="A0A401GUV6"/>
<dbReference type="RefSeq" id="XP_027616883.1">
    <property type="nucleotide sequence ID" value="XM_027761082.1"/>
</dbReference>
<proteinExistence type="predicted"/>
<comment type="caution">
    <text evidence="1">The sequence shown here is derived from an EMBL/GenBank/DDBJ whole genome shotgun (WGS) entry which is preliminary data.</text>
</comment>
<evidence type="ECO:0000313" key="1">
    <source>
        <dbReference type="EMBL" id="GBE85970.1"/>
    </source>
</evidence>
<gene>
    <name evidence="1" type="ORF">SCP_0804940</name>
</gene>
<sequence length="63" mass="7179">MLCRLVRQNMVLPLSEPIRGINGEMMSEVPIPKGTRIFVGVMHGSNLSKMLWGKDALEWKPER</sequence>
<dbReference type="GO" id="GO:0004497">
    <property type="term" value="F:monooxygenase activity"/>
    <property type="evidence" value="ECO:0007669"/>
    <property type="project" value="InterPro"/>
</dbReference>